<reference evidence="2 3" key="1">
    <citation type="submission" date="2021-07" db="EMBL/GenBank/DDBJ databases">
        <title>Shewanella sp. nov, isolated from SCS.</title>
        <authorList>
            <person name="Cao W.R."/>
        </authorList>
    </citation>
    <scope>NUCLEOTIDE SEQUENCE [LARGE SCALE GENOMIC DNA]</scope>
    <source>
        <strain evidence="2 3">NR704-98</strain>
    </source>
</reference>
<evidence type="ECO:0000256" key="1">
    <source>
        <dbReference type="SAM" id="SignalP"/>
    </source>
</evidence>
<proteinExistence type="predicted"/>
<dbReference type="EMBL" id="JAHZST010000007">
    <property type="protein sequence ID" value="MBW8184290.1"/>
    <property type="molecule type" value="Genomic_DNA"/>
</dbReference>
<comment type="caution">
    <text evidence="2">The sequence shown here is derived from an EMBL/GenBank/DDBJ whole genome shotgun (WGS) entry which is preliminary data.</text>
</comment>
<feature type="signal peptide" evidence="1">
    <location>
        <begin position="1"/>
        <end position="22"/>
    </location>
</feature>
<accession>A0ABS7E3T3</accession>
<protein>
    <submittedName>
        <fullName evidence="2">Uncharacterized protein</fullName>
    </submittedName>
</protein>
<feature type="chain" id="PRO_5047488288" evidence="1">
    <location>
        <begin position="23"/>
        <end position="114"/>
    </location>
</feature>
<sequence length="114" mass="12425">MKLVILACFMMLSVMFSTSVNAAFHCSADINRILIYGNGTVNIRHSGRNDFTVICDLNNEWKGVSVTTCAMWTAMLQNIKKNNGKAIFYYGGEGTCAALPTYGSTPAPVYIGDI</sequence>
<evidence type="ECO:0000313" key="3">
    <source>
        <dbReference type="Proteomes" id="UP001195963"/>
    </source>
</evidence>
<name>A0ABS7E3T3_9GAMM</name>
<organism evidence="2 3">
    <name type="scientific">Shewanella nanhaiensis</name>
    <dbReference type="NCBI Taxonomy" id="2864872"/>
    <lineage>
        <taxon>Bacteria</taxon>
        <taxon>Pseudomonadati</taxon>
        <taxon>Pseudomonadota</taxon>
        <taxon>Gammaproteobacteria</taxon>
        <taxon>Alteromonadales</taxon>
        <taxon>Shewanellaceae</taxon>
        <taxon>Shewanella</taxon>
    </lineage>
</organism>
<dbReference type="Proteomes" id="UP001195963">
    <property type="component" value="Unassembled WGS sequence"/>
</dbReference>
<gene>
    <name evidence="2" type="ORF">K0625_11440</name>
</gene>
<evidence type="ECO:0000313" key="2">
    <source>
        <dbReference type="EMBL" id="MBW8184290.1"/>
    </source>
</evidence>
<dbReference type="RefSeq" id="WP_220109819.1">
    <property type="nucleotide sequence ID" value="NZ_JAHZST010000007.1"/>
</dbReference>
<keyword evidence="1" id="KW-0732">Signal</keyword>
<keyword evidence="3" id="KW-1185">Reference proteome</keyword>